<reference evidence="2 3" key="1">
    <citation type="submission" date="2020-07" db="EMBL/GenBank/DDBJ databases">
        <title>Sequencing the genomes of 1000 actinobacteria strains.</title>
        <authorList>
            <person name="Klenk H.-P."/>
        </authorList>
    </citation>
    <scope>NUCLEOTIDE SEQUENCE [LARGE SCALE GENOMIC DNA]</scope>
    <source>
        <strain evidence="2 3">DSM 26341</strain>
    </source>
</reference>
<proteinExistence type="predicted"/>
<evidence type="ECO:0000256" key="1">
    <source>
        <dbReference type="SAM" id="Phobius"/>
    </source>
</evidence>
<dbReference type="AlphaFoldDB" id="A0A7Z0IH75"/>
<sequence>MISAKDDRIWCEVTAQLAADERRIEQTVRRDSGLPYHAGRWLRRWSPAIWMAAFGYAMAVVGSVHYLNLPVLGVCGIGILIGGYLLCAREMAKNAGWRERKN</sequence>
<feature type="transmembrane region" description="Helical" evidence="1">
    <location>
        <begin position="71"/>
        <end position="92"/>
    </location>
</feature>
<name>A0A7Z0IH75_9MICO</name>
<organism evidence="2 3">
    <name type="scientific">Spelaeicoccus albus</name>
    <dbReference type="NCBI Taxonomy" id="1280376"/>
    <lineage>
        <taxon>Bacteria</taxon>
        <taxon>Bacillati</taxon>
        <taxon>Actinomycetota</taxon>
        <taxon>Actinomycetes</taxon>
        <taxon>Micrococcales</taxon>
        <taxon>Brevibacteriaceae</taxon>
        <taxon>Spelaeicoccus</taxon>
    </lineage>
</organism>
<dbReference type="EMBL" id="JACBZP010000001">
    <property type="protein sequence ID" value="NYI67580.1"/>
    <property type="molecule type" value="Genomic_DNA"/>
</dbReference>
<dbReference type="RefSeq" id="WP_179427639.1">
    <property type="nucleotide sequence ID" value="NZ_JACBZP010000001.1"/>
</dbReference>
<feature type="transmembrane region" description="Helical" evidence="1">
    <location>
        <begin position="48"/>
        <end position="65"/>
    </location>
</feature>
<gene>
    <name evidence="2" type="ORF">BJY26_001886</name>
</gene>
<dbReference type="Pfam" id="PF11239">
    <property type="entry name" value="DUF3040"/>
    <property type="match status" value="1"/>
</dbReference>
<dbReference type="Proteomes" id="UP000539111">
    <property type="component" value="Unassembled WGS sequence"/>
</dbReference>
<accession>A0A7Z0IH75</accession>
<keyword evidence="1" id="KW-0812">Transmembrane</keyword>
<evidence type="ECO:0000313" key="3">
    <source>
        <dbReference type="Proteomes" id="UP000539111"/>
    </source>
</evidence>
<dbReference type="InterPro" id="IPR021401">
    <property type="entry name" value="DUF3040"/>
</dbReference>
<evidence type="ECO:0008006" key="4">
    <source>
        <dbReference type="Google" id="ProtNLM"/>
    </source>
</evidence>
<keyword evidence="1" id="KW-0472">Membrane</keyword>
<keyword evidence="3" id="KW-1185">Reference proteome</keyword>
<protein>
    <recommendedName>
        <fullName evidence="4">DUF3040 family protein</fullName>
    </recommendedName>
</protein>
<comment type="caution">
    <text evidence="2">The sequence shown here is derived from an EMBL/GenBank/DDBJ whole genome shotgun (WGS) entry which is preliminary data.</text>
</comment>
<keyword evidence="1" id="KW-1133">Transmembrane helix</keyword>
<evidence type="ECO:0000313" key="2">
    <source>
        <dbReference type="EMBL" id="NYI67580.1"/>
    </source>
</evidence>